<protein>
    <submittedName>
        <fullName evidence="1">Uncharacterized protein</fullName>
    </submittedName>
</protein>
<name>A0ABU6V7B6_9FABA</name>
<evidence type="ECO:0000313" key="1">
    <source>
        <dbReference type="EMBL" id="MED6169134.1"/>
    </source>
</evidence>
<organism evidence="1 2">
    <name type="scientific">Stylosanthes scabra</name>
    <dbReference type="NCBI Taxonomy" id="79078"/>
    <lineage>
        <taxon>Eukaryota</taxon>
        <taxon>Viridiplantae</taxon>
        <taxon>Streptophyta</taxon>
        <taxon>Embryophyta</taxon>
        <taxon>Tracheophyta</taxon>
        <taxon>Spermatophyta</taxon>
        <taxon>Magnoliopsida</taxon>
        <taxon>eudicotyledons</taxon>
        <taxon>Gunneridae</taxon>
        <taxon>Pentapetalae</taxon>
        <taxon>rosids</taxon>
        <taxon>fabids</taxon>
        <taxon>Fabales</taxon>
        <taxon>Fabaceae</taxon>
        <taxon>Papilionoideae</taxon>
        <taxon>50 kb inversion clade</taxon>
        <taxon>dalbergioids sensu lato</taxon>
        <taxon>Dalbergieae</taxon>
        <taxon>Pterocarpus clade</taxon>
        <taxon>Stylosanthes</taxon>
    </lineage>
</organism>
<comment type="caution">
    <text evidence="1">The sequence shown here is derived from an EMBL/GenBank/DDBJ whole genome shotgun (WGS) entry which is preliminary data.</text>
</comment>
<accession>A0ABU6V7B6</accession>
<reference evidence="1 2" key="1">
    <citation type="journal article" date="2023" name="Plants (Basel)">
        <title>Bridging the Gap: Combining Genomics and Transcriptomics Approaches to Understand Stylosanthes scabra, an Orphan Legume from the Brazilian Caatinga.</title>
        <authorList>
            <person name="Ferreira-Neto J.R.C."/>
            <person name="da Silva M.D."/>
            <person name="Binneck E."/>
            <person name="de Melo N.F."/>
            <person name="da Silva R.H."/>
            <person name="de Melo A.L.T.M."/>
            <person name="Pandolfi V."/>
            <person name="Bustamante F.O."/>
            <person name="Brasileiro-Vidal A.C."/>
            <person name="Benko-Iseppon A.M."/>
        </authorList>
    </citation>
    <scope>NUCLEOTIDE SEQUENCE [LARGE SCALE GENOMIC DNA]</scope>
    <source>
        <tissue evidence="1">Leaves</tissue>
    </source>
</reference>
<dbReference type="EMBL" id="JASCZI010151090">
    <property type="protein sequence ID" value="MED6169134.1"/>
    <property type="molecule type" value="Genomic_DNA"/>
</dbReference>
<keyword evidence="2" id="KW-1185">Reference proteome</keyword>
<evidence type="ECO:0000313" key="2">
    <source>
        <dbReference type="Proteomes" id="UP001341840"/>
    </source>
</evidence>
<dbReference type="Proteomes" id="UP001341840">
    <property type="component" value="Unassembled WGS sequence"/>
</dbReference>
<gene>
    <name evidence="1" type="ORF">PIB30_018472</name>
</gene>
<sequence length="277" mass="30752">MNNPSIKAFEVDNGAWNGAGDLVGPTLSYNIREGRRWRQEWEEGGVFIVTEVDTDSSFHAYESDEQLPRTYGASENSELCKLVCFEHASGYVSASEDRFLVVLVVWKGESQFDLIAVIQCVLETAGKRKHFSLGIRTLMMTFKGRVLITLMPLLNFEPSKGYEAVSSLFVLYLKENCPEGFGFPVPEEISVQASPFQSCFQVNLMTENPEVGPEAAAAEAVQMPRELSTLYRWVAPDVLGAPPILSQAYLDELKGTGVIFGGGELERWYRVEARASG</sequence>
<proteinExistence type="predicted"/>